<keyword evidence="6" id="KW-0805">Transcription regulation</keyword>
<dbReference type="GO" id="GO:0000126">
    <property type="term" value="C:transcription factor TFIIIB complex"/>
    <property type="evidence" value="ECO:0007669"/>
    <property type="project" value="TreeGrafter"/>
</dbReference>
<organism evidence="13 14">
    <name type="scientific">Cannabis sativa</name>
    <name type="common">Hemp</name>
    <name type="synonym">Marijuana</name>
    <dbReference type="NCBI Taxonomy" id="3483"/>
    <lineage>
        <taxon>Eukaryota</taxon>
        <taxon>Viridiplantae</taxon>
        <taxon>Streptophyta</taxon>
        <taxon>Embryophyta</taxon>
        <taxon>Tracheophyta</taxon>
        <taxon>Spermatophyta</taxon>
        <taxon>Magnoliopsida</taxon>
        <taxon>eudicotyledons</taxon>
        <taxon>Gunneridae</taxon>
        <taxon>Pentapetalae</taxon>
        <taxon>rosids</taxon>
        <taxon>fabids</taxon>
        <taxon>Rosales</taxon>
        <taxon>Cannabaceae</taxon>
        <taxon>Cannabis</taxon>
    </lineage>
</organism>
<evidence type="ECO:0000256" key="6">
    <source>
        <dbReference type="ARBA" id="ARBA00023015"/>
    </source>
</evidence>
<dbReference type="FunFam" id="1.10.472.10:FF:000066">
    <property type="entry name" value="Transcription factor IIIB subunit"/>
    <property type="match status" value="1"/>
</dbReference>
<dbReference type="PANTHER" id="PTHR11618">
    <property type="entry name" value="TRANSCRIPTION INITIATION FACTOR IIB-RELATED"/>
    <property type="match status" value="1"/>
</dbReference>
<keyword evidence="4" id="KW-0863">Zinc-finger</keyword>
<proteinExistence type="inferred from homology"/>
<feature type="compositionally biased region" description="Basic and acidic residues" evidence="10">
    <location>
        <begin position="470"/>
        <end position="485"/>
    </location>
</feature>
<dbReference type="PANTHER" id="PTHR11618:SF4">
    <property type="entry name" value="TRANSCRIPTION FACTOR IIIB 90 KDA SUBUNIT"/>
    <property type="match status" value="1"/>
</dbReference>
<dbReference type="InterPro" id="IPR011665">
    <property type="entry name" value="BRF1_TBP-bd_dom"/>
</dbReference>
<comment type="subcellular location">
    <subcellularLocation>
        <location evidence="1">Nucleus</location>
    </subcellularLocation>
</comment>
<keyword evidence="5" id="KW-0862">Zinc</keyword>
<feature type="region of interest" description="Disordered" evidence="10">
    <location>
        <begin position="470"/>
        <end position="508"/>
    </location>
</feature>
<dbReference type="EMBL" id="JAATIP010000181">
    <property type="protein sequence ID" value="KAF4362736.1"/>
    <property type="molecule type" value="Genomic_DNA"/>
</dbReference>
<reference evidence="14 15" key="1">
    <citation type="journal article" date="2020" name="bioRxiv">
        <title>Sequence and annotation of 42 cannabis genomes reveals extensive copy number variation in cannabinoid synthesis and pathogen resistance genes.</title>
        <authorList>
            <person name="Mckernan K.J."/>
            <person name="Helbert Y."/>
            <person name="Kane L.T."/>
            <person name="Ebling H."/>
            <person name="Zhang L."/>
            <person name="Liu B."/>
            <person name="Eaton Z."/>
            <person name="Mclaughlin S."/>
            <person name="Kingan S."/>
            <person name="Baybayan P."/>
            <person name="Concepcion G."/>
            <person name="Jordan M."/>
            <person name="Riva A."/>
            <person name="Barbazuk W."/>
            <person name="Harkins T."/>
        </authorList>
    </citation>
    <scope>NUCLEOTIDE SEQUENCE [LARGE SCALE GENOMIC DNA]</scope>
    <source>
        <strain evidence="14 15">cv. Jamaican Lion 4</strain>
        <strain evidence="12">Father</strain>
        <strain evidence="13">Mother</strain>
        <tissue evidence="13">Leaf</tissue>
    </source>
</reference>
<evidence type="ECO:0000256" key="10">
    <source>
        <dbReference type="SAM" id="MobiDB-lite"/>
    </source>
</evidence>
<dbReference type="GO" id="GO:0008270">
    <property type="term" value="F:zinc ion binding"/>
    <property type="evidence" value="ECO:0007669"/>
    <property type="project" value="UniProtKB-KW"/>
</dbReference>
<sequence>MWCSHCQKDCPTTEETGRICCDFCGRVISDAFFTEEPSFVKGPGGESHLSGNFVKSIASSVSDSFRRTLEKGRDEIRHIVLLLNMDEAMVGPSFSLYKMAVERNFTRGRRTTQVAAACIYIACRTSNPPKPYLLIDFSEALSINVYVVGATFLQLCQLLSLGEHNIIKRPIDPTLFIPRFTEKLLAGKDVEVSRTAMRIIASMKRDWMQTGRKPSGLCGAALYISALAHGHNLTKLDVVKIVHICEVTLRKRLIEFENTESGSLTIEELNNNAVELKKSNLSPIGPHKSGELLCQHKESKEAPPPFAHGLCESCFRDFVEISGGVSGGADPPAFQLAEKIRVANKAAVSDDSEVDLQHGDKTMDHIDKTTDHVDNTNKNVESSSECDQNMNHKEKLGTVESDTVAADGMSNDTSDKASKFTSTSNLTSDGSDDGLSDIDDLEVNGYLNNEEETRYKTAIWEDLYREHLEEQAAKRSGDGDKSSKPKKERSKKQDTNPNPQTAAEAARQMLSKKRLLSKVNLDMLEKVFDDVTPANKAPKLSKDEDSYGLSPNDKEHKSDIEDNNDEAGSDFENVKEGYNKGYDNGIHDWNMEEDGYEFGYEEDEDALSQSVATSTTSRRYDGLGRDRLVGMGGLVDASLVFASFLARDEISSASKVRHSCLIFGVTFQLV</sequence>
<dbReference type="Proteomes" id="UP000583929">
    <property type="component" value="Unassembled WGS sequence"/>
</dbReference>
<evidence type="ECO:0000256" key="5">
    <source>
        <dbReference type="ARBA" id="ARBA00022833"/>
    </source>
</evidence>
<dbReference type="InterPro" id="IPR013150">
    <property type="entry name" value="TFIIB_cyclin"/>
</dbReference>
<dbReference type="GO" id="GO:0001006">
    <property type="term" value="F:RNA polymerase III type 3 promoter sequence-specific DNA binding"/>
    <property type="evidence" value="ECO:0007669"/>
    <property type="project" value="TreeGrafter"/>
</dbReference>
<evidence type="ECO:0000256" key="9">
    <source>
        <dbReference type="ARBA" id="ARBA00023242"/>
    </source>
</evidence>
<dbReference type="InterPro" id="IPR000812">
    <property type="entry name" value="TFIIB"/>
</dbReference>
<evidence type="ECO:0000256" key="7">
    <source>
        <dbReference type="ARBA" id="ARBA00023159"/>
    </source>
</evidence>
<dbReference type="SMART" id="SM00385">
    <property type="entry name" value="CYCLIN"/>
    <property type="match status" value="2"/>
</dbReference>
<protein>
    <recommendedName>
        <fullName evidence="11">Cyclin-like domain-containing protein</fullName>
    </recommendedName>
</protein>
<feature type="compositionally biased region" description="Polar residues" evidence="10">
    <location>
        <begin position="376"/>
        <end position="389"/>
    </location>
</feature>
<evidence type="ECO:0000256" key="3">
    <source>
        <dbReference type="ARBA" id="ARBA00022723"/>
    </source>
</evidence>
<keyword evidence="15" id="KW-1185">Reference proteome</keyword>
<dbReference type="InterPro" id="IPR013763">
    <property type="entry name" value="Cyclin-like_dom"/>
</dbReference>
<dbReference type="GO" id="GO:0017025">
    <property type="term" value="F:TBP-class protein binding"/>
    <property type="evidence" value="ECO:0007669"/>
    <property type="project" value="InterPro"/>
</dbReference>
<evidence type="ECO:0000259" key="11">
    <source>
        <dbReference type="SMART" id="SM00385"/>
    </source>
</evidence>
<dbReference type="EMBL" id="JAATIQ010000431">
    <property type="protein sequence ID" value="KAF4356326.1"/>
    <property type="molecule type" value="Genomic_DNA"/>
</dbReference>
<feature type="compositionally biased region" description="Acidic residues" evidence="10">
    <location>
        <begin position="430"/>
        <end position="439"/>
    </location>
</feature>
<dbReference type="CDD" id="cd20553">
    <property type="entry name" value="CYCLIN_TFIIIB90_rpt1"/>
    <property type="match status" value="1"/>
</dbReference>
<keyword evidence="3" id="KW-0479">Metal-binding</keyword>
<dbReference type="GO" id="GO:0000995">
    <property type="term" value="F:RNA polymerase III general transcription initiation factor activity"/>
    <property type="evidence" value="ECO:0007669"/>
    <property type="project" value="TreeGrafter"/>
</dbReference>
<dbReference type="GO" id="GO:0005634">
    <property type="term" value="C:nucleus"/>
    <property type="evidence" value="ECO:0007669"/>
    <property type="project" value="UniProtKB-SubCell"/>
</dbReference>
<dbReference type="Gene3D" id="1.20.5.650">
    <property type="entry name" value="Single helix bin"/>
    <property type="match status" value="1"/>
</dbReference>
<dbReference type="Gene3D" id="1.10.472.10">
    <property type="entry name" value="Cyclin-like"/>
    <property type="match status" value="2"/>
</dbReference>
<name>A0A7J6EWM5_CANSA</name>
<dbReference type="FunFam" id="1.10.472.10:FF:000007">
    <property type="entry name" value="Transcription factor IIIB 90 kDa subunit"/>
    <property type="match status" value="1"/>
</dbReference>
<gene>
    <name evidence="13" type="ORF">F8388_022393</name>
    <name evidence="12" type="ORF">G4B88_001201</name>
</gene>
<feature type="domain" description="Cyclin-like" evidence="11">
    <location>
        <begin position="175"/>
        <end position="258"/>
    </location>
</feature>
<evidence type="ECO:0000256" key="8">
    <source>
        <dbReference type="ARBA" id="ARBA00023163"/>
    </source>
</evidence>
<feature type="domain" description="Cyclin-like" evidence="11">
    <location>
        <begin position="74"/>
        <end position="157"/>
    </location>
</feature>
<dbReference type="Pfam" id="PF07741">
    <property type="entry name" value="BRF1"/>
    <property type="match status" value="1"/>
</dbReference>
<dbReference type="Pfam" id="PF00382">
    <property type="entry name" value="TFIIB"/>
    <property type="match status" value="2"/>
</dbReference>
<evidence type="ECO:0000256" key="2">
    <source>
        <dbReference type="ARBA" id="ARBA00010857"/>
    </source>
</evidence>
<evidence type="ECO:0000313" key="13">
    <source>
        <dbReference type="EMBL" id="KAF4362736.1"/>
    </source>
</evidence>
<feature type="compositionally biased region" description="Basic and acidic residues" evidence="10">
    <location>
        <begin position="355"/>
        <end position="375"/>
    </location>
</feature>
<dbReference type="SUPFAM" id="SSF47954">
    <property type="entry name" value="Cyclin-like"/>
    <property type="match status" value="2"/>
</dbReference>
<dbReference type="GO" id="GO:0070897">
    <property type="term" value="P:transcription preinitiation complex assembly"/>
    <property type="evidence" value="ECO:0007669"/>
    <property type="project" value="InterPro"/>
</dbReference>
<dbReference type="PRINTS" id="PR00685">
    <property type="entry name" value="TIFACTORIIB"/>
</dbReference>
<dbReference type="GO" id="GO:0097550">
    <property type="term" value="C:transcription preinitiation complex"/>
    <property type="evidence" value="ECO:0007669"/>
    <property type="project" value="TreeGrafter"/>
</dbReference>
<keyword evidence="8" id="KW-0804">Transcription</keyword>
<evidence type="ECO:0000256" key="4">
    <source>
        <dbReference type="ARBA" id="ARBA00022771"/>
    </source>
</evidence>
<feature type="region of interest" description="Disordered" evidence="10">
    <location>
        <begin position="534"/>
        <end position="573"/>
    </location>
</feature>
<evidence type="ECO:0000313" key="14">
    <source>
        <dbReference type="Proteomes" id="UP000525078"/>
    </source>
</evidence>
<dbReference type="CDD" id="cd20554">
    <property type="entry name" value="CYCLIN_TFIIIB90_rpt2"/>
    <property type="match status" value="1"/>
</dbReference>
<feature type="region of interest" description="Disordered" evidence="10">
    <location>
        <begin position="347"/>
        <end position="439"/>
    </location>
</feature>
<evidence type="ECO:0000313" key="15">
    <source>
        <dbReference type="Proteomes" id="UP000583929"/>
    </source>
</evidence>
<dbReference type="InterPro" id="IPR036915">
    <property type="entry name" value="Cyclin-like_sf"/>
</dbReference>
<keyword evidence="9" id="KW-0539">Nucleus</keyword>
<dbReference type="Proteomes" id="UP000525078">
    <property type="component" value="Unassembled WGS sequence"/>
</dbReference>
<accession>A0A7J6EWM5</accession>
<comment type="caution">
    <text evidence="13">The sequence shown here is derived from an EMBL/GenBank/DDBJ whole genome shotgun (WGS) entry which is preliminary data.</text>
</comment>
<evidence type="ECO:0000256" key="1">
    <source>
        <dbReference type="ARBA" id="ARBA00004123"/>
    </source>
</evidence>
<dbReference type="AlphaFoldDB" id="A0A7J6EWM5"/>
<comment type="similarity">
    <text evidence="2">Belongs to the TFIIB family.</text>
</comment>
<evidence type="ECO:0000313" key="12">
    <source>
        <dbReference type="EMBL" id="KAF4356326.1"/>
    </source>
</evidence>
<keyword evidence="7" id="KW-0010">Activator</keyword>